<sequence length="407" mass="45731">MKLKINKACDLNSISVLPPQSRRLSAIPTGLQTSQLRSQQSQQSFSQGISSQHGLFSQLSQTSFGEPLSNEQRFSYLERESSVKKTSCLPPVSYAREESQMPISRSSTNVMRRWNTASVPDHKCQINEELEHRIGMIETSLNKFGMILDSVQSDVMQVNKGTKEISLEMEGIRQKLVALDASLQLMITGQEDIKSSLDGNLKSISERLRKDICQDKLKQIFLVLSVLPNQMEASLLKLQQEICMTFTKEMQASACKLKTPNQNSPSITVLSPKVTGCYGTSQRKPHLLRNPAIPPKTSGQTTVCPKIEMGAWNTVRPEKTKFTQKASCKEQKCKEASSVQKVVLTQERRCSVIIETSDEEIDGGFSCLIDVKETGNYVIDEATEESERILRKARRRKRKHCNTIIIN</sequence>
<reference evidence="1 2" key="1">
    <citation type="journal article" date="2014" name="PLoS ONE">
        <title>Global Analysis of Gene Expression Profiles in Physic Nut (Jatropha curcas L.) Seedlings Exposed to Salt Stress.</title>
        <authorList>
            <person name="Zhang L."/>
            <person name="Zhang C."/>
            <person name="Wu P."/>
            <person name="Chen Y."/>
            <person name="Li M."/>
            <person name="Jiang H."/>
            <person name="Wu G."/>
        </authorList>
    </citation>
    <scope>NUCLEOTIDE SEQUENCE [LARGE SCALE GENOMIC DNA]</scope>
    <source>
        <strain evidence="2">cv. GZQX0401</strain>
        <tissue evidence="1">Young leaves</tissue>
    </source>
</reference>
<organism evidence="1 2">
    <name type="scientific">Jatropha curcas</name>
    <name type="common">Barbados nut</name>
    <dbReference type="NCBI Taxonomy" id="180498"/>
    <lineage>
        <taxon>Eukaryota</taxon>
        <taxon>Viridiplantae</taxon>
        <taxon>Streptophyta</taxon>
        <taxon>Embryophyta</taxon>
        <taxon>Tracheophyta</taxon>
        <taxon>Spermatophyta</taxon>
        <taxon>Magnoliopsida</taxon>
        <taxon>eudicotyledons</taxon>
        <taxon>Gunneridae</taxon>
        <taxon>Pentapetalae</taxon>
        <taxon>rosids</taxon>
        <taxon>fabids</taxon>
        <taxon>Malpighiales</taxon>
        <taxon>Euphorbiaceae</taxon>
        <taxon>Crotonoideae</taxon>
        <taxon>Jatropheae</taxon>
        <taxon>Jatropha</taxon>
    </lineage>
</organism>
<dbReference type="Proteomes" id="UP000027138">
    <property type="component" value="Unassembled WGS sequence"/>
</dbReference>
<dbReference type="InterPro" id="IPR034546">
    <property type="entry name" value="PAIR1"/>
</dbReference>
<dbReference type="GO" id="GO:0042138">
    <property type="term" value="P:meiotic DNA double-strand break formation"/>
    <property type="evidence" value="ECO:0007669"/>
    <property type="project" value="TreeGrafter"/>
</dbReference>
<dbReference type="AlphaFoldDB" id="A0A067JXJ9"/>
<evidence type="ECO:0000313" key="1">
    <source>
        <dbReference type="EMBL" id="KDP28622.1"/>
    </source>
</evidence>
<dbReference type="GO" id="GO:0070192">
    <property type="term" value="P:chromosome organization involved in meiotic cell cycle"/>
    <property type="evidence" value="ECO:0007669"/>
    <property type="project" value="InterPro"/>
</dbReference>
<dbReference type="EMBL" id="KK914782">
    <property type="protein sequence ID" value="KDP28622.1"/>
    <property type="molecule type" value="Genomic_DNA"/>
</dbReference>
<dbReference type="GO" id="GO:0009553">
    <property type="term" value="P:embryo sac development"/>
    <property type="evidence" value="ECO:0007669"/>
    <property type="project" value="TreeGrafter"/>
</dbReference>
<name>A0A067JXJ9_JATCU</name>
<proteinExistence type="predicted"/>
<evidence type="ECO:0000313" key="2">
    <source>
        <dbReference type="Proteomes" id="UP000027138"/>
    </source>
</evidence>
<dbReference type="GO" id="GO:0005634">
    <property type="term" value="C:nucleus"/>
    <property type="evidence" value="ECO:0007669"/>
    <property type="project" value="TreeGrafter"/>
</dbReference>
<keyword evidence="2" id="KW-1185">Reference proteome</keyword>
<evidence type="ECO:0008006" key="3">
    <source>
        <dbReference type="Google" id="ProtNLM"/>
    </source>
</evidence>
<dbReference type="GO" id="GO:0009556">
    <property type="term" value="P:microsporogenesis"/>
    <property type="evidence" value="ECO:0007669"/>
    <property type="project" value="TreeGrafter"/>
</dbReference>
<protein>
    <recommendedName>
        <fullName evidence="3">Protein PAIR1</fullName>
    </recommendedName>
</protein>
<dbReference type="STRING" id="180498.A0A067JXJ9"/>
<dbReference type="PANTHER" id="PTHR37695:SF1">
    <property type="entry name" value="RECOMBINATION INITIATION DEFECTS 3-RELATED"/>
    <property type="match status" value="1"/>
</dbReference>
<dbReference type="OrthoDB" id="1920658at2759"/>
<gene>
    <name evidence="1" type="ORF">JCGZ_14393</name>
</gene>
<accession>A0A067JXJ9</accession>
<dbReference type="KEGG" id="jcu:105642979"/>
<dbReference type="PANTHER" id="PTHR37695">
    <property type="entry name" value="RECOMBINATION INITIATION DEFECTS 3-RELATED"/>
    <property type="match status" value="1"/>
</dbReference>